<dbReference type="InterPro" id="IPR013736">
    <property type="entry name" value="Xaa-Pro_dipept_C"/>
</dbReference>
<dbReference type="GO" id="GO:0052689">
    <property type="term" value="F:carboxylic ester hydrolase activity"/>
    <property type="evidence" value="ECO:0007669"/>
    <property type="project" value="UniProtKB-ARBA"/>
</dbReference>
<sequence length="596" mass="62522">MRLRPRVPLSLRLRPRLPLRLRLGFAAALPVPMLATTLVAVPAASAAGYSMRSVSLDVKVGPGRDQPCRVVADLYEPAGTGRAPAVLTTNGFGGSKDDLAGTAKAFVRQGYVVLAYSGLGAGGSTCRITLDHPDYDGVAARHLVSFLAGKVASSDGTRVTSVRLDGPGDPRVGMIGGSYGGGAQFAAAGMDGRIDALVPIDTWHDLRYSLAPNNELASSGRLASAGPGATKLLGGLGFFALGAYRGVSEAQADPSRLMGCPNFPTALCQAVAESLIFGTPRSNSLAYLRAASVASYVSRIKAPTLLVQGQTDTLFNLQEAAETYRDLKAQGTPVKMIWHSGGHSGPNAAGDLDLENPTANYVGRRALAWFAHYLKGSSTGAGPAFAYFRPWVSYDGDATPAYASTPVRSQRLYLSGKDRLVSSKSKVVSGRASYSNPLGAWPTSFSELSLFQDALNDIPPADAPGTFAAWTSTPLTQNLDVVGSPTLSVRLTSPAAAWSQTRGVDGRLVLFAKLYDVAPDGTATLARRLVSPVRVTDVRKPVTVALPGIVHRFRAGHRLRVVVASSDLNYLGNRAVLPVTVRTNPKTPGTLALPVG</sequence>
<organism evidence="4 5">
    <name type="scientific">Actinomadura geliboluensis</name>
    <dbReference type="NCBI Taxonomy" id="882440"/>
    <lineage>
        <taxon>Bacteria</taxon>
        <taxon>Bacillati</taxon>
        <taxon>Actinomycetota</taxon>
        <taxon>Actinomycetes</taxon>
        <taxon>Streptosporangiales</taxon>
        <taxon>Thermomonosporaceae</taxon>
        <taxon>Actinomadura</taxon>
    </lineage>
</organism>
<dbReference type="OrthoDB" id="9804819at2"/>
<gene>
    <name evidence="4" type="ORF">ETD96_09120</name>
</gene>
<comment type="caution">
    <text evidence="4">The sequence shown here is derived from an EMBL/GenBank/DDBJ whole genome shotgun (WGS) entry which is preliminary data.</text>
</comment>
<dbReference type="SUPFAM" id="SSF49785">
    <property type="entry name" value="Galactose-binding domain-like"/>
    <property type="match status" value="1"/>
</dbReference>
<name>A0A5S4H7Q3_9ACTN</name>
<dbReference type="Proteomes" id="UP000305238">
    <property type="component" value="Unassembled WGS sequence"/>
</dbReference>
<evidence type="ECO:0000256" key="2">
    <source>
        <dbReference type="ARBA" id="ARBA00022801"/>
    </source>
</evidence>
<reference evidence="4 5" key="1">
    <citation type="submission" date="2019-05" db="EMBL/GenBank/DDBJ databases">
        <title>Draft genome sequence of Actinomadura geliboluensis A8036.</title>
        <authorList>
            <person name="Saricaoglu S."/>
            <person name="Isik K."/>
        </authorList>
    </citation>
    <scope>NUCLEOTIDE SEQUENCE [LARGE SCALE GENOMIC DNA]</scope>
    <source>
        <strain evidence="4 5">A8036</strain>
    </source>
</reference>
<dbReference type="InterPro" id="IPR029058">
    <property type="entry name" value="AB_hydrolase_fold"/>
</dbReference>
<dbReference type="Gene3D" id="3.40.50.1820">
    <property type="entry name" value="alpha/beta hydrolase"/>
    <property type="match status" value="2"/>
</dbReference>
<dbReference type="PANTHER" id="PTHR22946">
    <property type="entry name" value="DIENELACTONE HYDROLASE DOMAIN-CONTAINING PROTEIN-RELATED"/>
    <property type="match status" value="1"/>
</dbReference>
<evidence type="ECO:0000259" key="3">
    <source>
        <dbReference type="SMART" id="SM00939"/>
    </source>
</evidence>
<evidence type="ECO:0000256" key="1">
    <source>
        <dbReference type="ARBA" id="ARBA00008645"/>
    </source>
</evidence>
<feature type="domain" description="Xaa-Pro dipeptidyl-peptidase C-terminal" evidence="3">
    <location>
        <begin position="367"/>
        <end position="592"/>
    </location>
</feature>
<dbReference type="Pfam" id="PF08530">
    <property type="entry name" value="PepX_C"/>
    <property type="match status" value="1"/>
</dbReference>
<dbReference type="GO" id="GO:0008239">
    <property type="term" value="F:dipeptidyl-peptidase activity"/>
    <property type="evidence" value="ECO:0007669"/>
    <property type="project" value="InterPro"/>
</dbReference>
<protein>
    <submittedName>
        <fullName evidence="4">CocE/NonD family hydrolase</fullName>
    </submittedName>
</protein>
<dbReference type="InterPro" id="IPR050261">
    <property type="entry name" value="FrsA_esterase"/>
</dbReference>
<dbReference type="SMART" id="SM00939">
    <property type="entry name" value="PepX_C"/>
    <property type="match status" value="1"/>
</dbReference>
<dbReference type="Pfam" id="PF02129">
    <property type="entry name" value="Peptidase_S15"/>
    <property type="match status" value="1"/>
</dbReference>
<dbReference type="EMBL" id="VCKZ01000043">
    <property type="protein sequence ID" value="TMR40784.1"/>
    <property type="molecule type" value="Genomic_DNA"/>
</dbReference>
<keyword evidence="5" id="KW-1185">Reference proteome</keyword>
<keyword evidence="2 4" id="KW-0378">Hydrolase</keyword>
<comment type="similarity">
    <text evidence="1">Belongs to the AB hydrolase superfamily.</text>
</comment>
<dbReference type="PANTHER" id="PTHR22946:SF9">
    <property type="entry name" value="POLYKETIDE TRANSFERASE AF380"/>
    <property type="match status" value="1"/>
</dbReference>
<dbReference type="NCBIfam" id="TIGR00976">
    <property type="entry name" value="CocE_NonD"/>
    <property type="match status" value="1"/>
</dbReference>
<evidence type="ECO:0000313" key="4">
    <source>
        <dbReference type="EMBL" id="TMR40784.1"/>
    </source>
</evidence>
<dbReference type="RefSeq" id="WP_138635868.1">
    <property type="nucleotide sequence ID" value="NZ_JASWDG010000046.1"/>
</dbReference>
<dbReference type="InterPro" id="IPR000383">
    <property type="entry name" value="Xaa-Pro-like_dom"/>
</dbReference>
<dbReference type="SUPFAM" id="SSF53474">
    <property type="entry name" value="alpha/beta-Hydrolases"/>
    <property type="match status" value="1"/>
</dbReference>
<dbReference type="AlphaFoldDB" id="A0A5S4H7Q3"/>
<dbReference type="InterPro" id="IPR005674">
    <property type="entry name" value="CocE/Ser_esterase"/>
</dbReference>
<accession>A0A5S4H7Q3</accession>
<dbReference type="InterPro" id="IPR008979">
    <property type="entry name" value="Galactose-bd-like_sf"/>
</dbReference>
<evidence type="ECO:0000313" key="5">
    <source>
        <dbReference type="Proteomes" id="UP000305238"/>
    </source>
</evidence>
<proteinExistence type="inferred from homology"/>
<dbReference type="Gene3D" id="2.60.120.260">
    <property type="entry name" value="Galactose-binding domain-like"/>
    <property type="match status" value="1"/>
</dbReference>